<accession>A0AAJ1ECS6</accession>
<dbReference type="RefSeq" id="WP_222029167.1">
    <property type="nucleotide sequence ID" value="NZ_JAAXDY010000013.1"/>
</dbReference>
<comment type="caution">
    <text evidence="1">The sequence shown here is derived from an EMBL/GenBank/DDBJ whole genome shotgun (WGS) entry which is preliminary data.</text>
</comment>
<gene>
    <name evidence="1" type="ORF">HFO42_10105</name>
</gene>
<name>A0AAJ1ECS6_RHILE</name>
<sequence>MARIVWEGTQLLLYFGFSKHQQQWIAQPGRITLLPNAAAALCKRMTGCSDLTTHVFLLSKMRLFE</sequence>
<dbReference type="AlphaFoldDB" id="A0AAJ1ECS6"/>
<evidence type="ECO:0000313" key="1">
    <source>
        <dbReference type="EMBL" id="MBY5628463.1"/>
    </source>
</evidence>
<dbReference type="Proteomes" id="UP000825699">
    <property type="component" value="Unassembled WGS sequence"/>
</dbReference>
<dbReference type="EMBL" id="JAAXEP010000004">
    <property type="protein sequence ID" value="MBY5628463.1"/>
    <property type="molecule type" value="Genomic_DNA"/>
</dbReference>
<protein>
    <submittedName>
        <fullName evidence="1">Uncharacterized protein</fullName>
    </submittedName>
</protein>
<evidence type="ECO:0000313" key="2">
    <source>
        <dbReference type="Proteomes" id="UP000825699"/>
    </source>
</evidence>
<organism evidence="1 2">
    <name type="scientific">Rhizobium leguminosarum</name>
    <dbReference type="NCBI Taxonomy" id="384"/>
    <lineage>
        <taxon>Bacteria</taxon>
        <taxon>Pseudomonadati</taxon>
        <taxon>Pseudomonadota</taxon>
        <taxon>Alphaproteobacteria</taxon>
        <taxon>Hyphomicrobiales</taxon>
        <taxon>Rhizobiaceae</taxon>
        <taxon>Rhizobium/Agrobacterium group</taxon>
        <taxon>Rhizobium</taxon>
    </lineage>
</organism>
<reference evidence="1" key="1">
    <citation type="submission" date="2020-04" db="EMBL/GenBank/DDBJ databases">
        <title>Global-level population genomics supports evidence of horizontal gene transfer on evolution of Rhizobia in Lentils.</title>
        <authorList>
            <person name="Gai Y."/>
            <person name="Cook D."/>
            <person name="Riely B."/>
        </authorList>
    </citation>
    <scope>NUCLEOTIDE SEQUENCE</scope>
    <source>
        <strain evidence="1">Derici101B</strain>
    </source>
</reference>
<proteinExistence type="predicted"/>